<accession>A0ABY7LCB8</accession>
<dbReference type="InterPro" id="IPR041247">
    <property type="entry name" value="Rad52_fam"/>
</dbReference>
<organism evidence="4 5">
    <name type="scientific">Salinivibrio proteolyticus</name>
    <dbReference type="NCBI Taxonomy" id="334715"/>
    <lineage>
        <taxon>Bacteria</taxon>
        <taxon>Pseudomonadati</taxon>
        <taxon>Pseudomonadota</taxon>
        <taxon>Gammaproteobacteria</taxon>
        <taxon>Vibrionales</taxon>
        <taxon>Vibrionaceae</taxon>
        <taxon>Salinivibrio</taxon>
    </lineage>
</organism>
<evidence type="ECO:0000313" key="4">
    <source>
        <dbReference type="EMBL" id="WBA13882.1"/>
    </source>
</evidence>
<reference evidence="4" key="1">
    <citation type="submission" date="2022-09" db="EMBL/GenBank/DDBJ databases">
        <authorList>
            <person name="Li Z.-J."/>
        </authorList>
    </citation>
    <scope>NUCLEOTIDE SEQUENCE</scope>
    <source>
        <strain evidence="4">TGB10</strain>
    </source>
</reference>
<sequence length="313" mass="35596">MDASQQQELLQAMFEPEDIEWRVQRAGFFGDKPWVMAVPYITARAVQERFDDVFGAFGWEPAFRDIVSEGRIIGCQCGITVHTEARSITKWDASENTNNTNIDAIKSGRSTSMKRAAVQWGVGRYLYQMDTTFAECRQALSFRDKVMGNIHVVKSKGKPDMYIDWRTPNLPHWAIPRRNFSVYFDDIRAATDMDQLSMALSEAIKAIKASQDMEAKAELQILRAEKIEELESKDSERQEQKTRELMAKSLDLSALLRNIPTKGALFNAFEKGVLQLTNQGKKDGISSVGAIETLRETYKSLKHRMDEGNSHDQ</sequence>
<dbReference type="RefSeq" id="WP_269597253.1">
    <property type="nucleotide sequence ID" value="NZ_CP114584.1"/>
</dbReference>
<dbReference type="EMBL" id="CP114584">
    <property type="protein sequence ID" value="WBA13882.1"/>
    <property type="molecule type" value="Genomic_DNA"/>
</dbReference>
<evidence type="ECO:0000256" key="1">
    <source>
        <dbReference type="ARBA" id="ARBA00006638"/>
    </source>
</evidence>
<name>A0ABY7LCB8_9GAMM</name>
<keyword evidence="2" id="KW-0227">DNA damage</keyword>
<dbReference type="Pfam" id="PF04098">
    <property type="entry name" value="Rad52_Rad22"/>
    <property type="match status" value="1"/>
</dbReference>
<comment type="similarity">
    <text evidence="1">Belongs to the RAD52 family.</text>
</comment>
<evidence type="ECO:0000256" key="2">
    <source>
        <dbReference type="ARBA" id="ARBA00022763"/>
    </source>
</evidence>
<protein>
    <submittedName>
        <fullName evidence="4">Rad52/Rad22 family DNA repair protein</fullName>
    </submittedName>
</protein>
<gene>
    <name evidence="4" type="ORF">N7E60_09080</name>
</gene>
<proteinExistence type="inferred from homology"/>
<keyword evidence="5" id="KW-1185">Reference proteome</keyword>
<evidence type="ECO:0000256" key="3">
    <source>
        <dbReference type="ARBA" id="ARBA00023204"/>
    </source>
</evidence>
<dbReference type="Proteomes" id="UP001164676">
    <property type="component" value="Chromosome"/>
</dbReference>
<keyword evidence="3" id="KW-0234">DNA repair</keyword>
<evidence type="ECO:0000313" key="5">
    <source>
        <dbReference type="Proteomes" id="UP001164676"/>
    </source>
</evidence>